<comment type="caution">
    <text evidence="1">The sequence shown here is derived from an EMBL/GenBank/DDBJ whole genome shotgun (WGS) entry which is preliminary data.</text>
</comment>
<name>A0A164GDB9_9CRUS</name>
<accession>A0A164GDB9</accession>
<keyword evidence="2" id="KW-1185">Reference proteome</keyword>
<reference evidence="1 2" key="1">
    <citation type="submission" date="2016-03" db="EMBL/GenBank/DDBJ databases">
        <title>EvidentialGene: Evidence-directed Construction of Genes on Genomes.</title>
        <authorList>
            <person name="Gilbert D.G."/>
            <person name="Choi J.-H."/>
            <person name="Mockaitis K."/>
            <person name="Colbourne J."/>
            <person name="Pfrender M."/>
        </authorList>
    </citation>
    <scope>NUCLEOTIDE SEQUENCE [LARGE SCALE GENOMIC DNA]</scope>
    <source>
        <strain evidence="1 2">Xinb3</strain>
        <tissue evidence="1">Complete organism</tissue>
    </source>
</reference>
<sequence length="52" mass="6236">MVYSHTKLNCSNGIGIRRRLRGVSLSQRNWSNRIRWNCRWRSSLTVRYGLNL</sequence>
<gene>
    <name evidence="1" type="ORF">APZ42_005581</name>
</gene>
<dbReference type="Proteomes" id="UP000076858">
    <property type="component" value="Unassembled WGS sequence"/>
</dbReference>
<protein>
    <submittedName>
        <fullName evidence="1">Uncharacterized protein</fullName>
    </submittedName>
</protein>
<evidence type="ECO:0000313" key="2">
    <source>
        <dbReference type="Proteomes" id="UP000076858"/>
    </source>
</evidence>
<dbReference type="EMBL" id="LRGB01015710">
    <property type="protein sequence ID" value="KZR98821.1"/>
    <property type="molecule type" value="Genomic_DNA"/>
</dbReference>
<dbReference type="AlphaFoldDB" id="A0A164GDB9"/>
<proteinExistence type="predicted"/>
<evidence type="ECO:0000313" key="1">
    <source>
        <dbReference type="EMBL" id="KZR98821.1"/>
    </source>
</evidence>
<organism evidence="1 2">
    <name type="scientific">Daphnia magna</name>
    <dbReference type="NCBI Taxonomy" id="35525"/>
    <lineage>
        <taxon>Eukaryota</taxon>
        <taxon>Metazoa</taxon>
        <taxon>Ecdysozoa</taxon>
        <taxon>Arthropoda</taxon>
        <taxon>Crustacea</taxon>
        <taxon>Branchiopoda</taxon>
        <taxon>Diplostraca</taxon>
        <taxon>Cladocera</taxon>
        <taxon>Anomopoda</taxon>
        <taxon>Daphniidae</taxon>
        <taxon>Daphnia</taxon>
    </lineage>
</organism>